<feature type="domain" description="Myb-like" evidence="5">
    <location>
        <begin position="78"/>
        <end position="126"/>
    </location>
</feature>
<dbReference type="InterPro" id="IPR051575">
    <property type="entry name" value="Myb-like_DNA-bd"/>
</dbReference>
<keyword evidence="1" id="KW-0805">Transcription regulation</keyword>
<dbReference type="AlphaFoldDB" id="A0A9P6QLR5"/>
<evidence type="ECO:0000313" key="6">
    <source>
        <dbReference type="EMBL" id="KAG0270361.1"/>
    </source>
</evidence>
<dbReference type="OrthoDB" id="2350934at2759"/>
<dbReference type="Pfam" id="PF00249">
    <property type="entry name" value="Myb_DNA-binding"/>
    <property type="match status" value="2"/>
</dbReference>
<feature type="domain" description="Myb-like" evidence="5">
    <location>
        <begin position="464"/>
        <end position="509"/>
    </location>
</feature>
<dbReference type="GO" id="GO:0042796">
    <property type="term" value="P:snRNA transcription by RNA polymerase III"/>
    <property type="evidence" value="ECO:0007669"/>
    <property type="project" value="TreeGrafter"/>
</dbReference>
<dbReference type="PANTHER" id="PTHR46621:SF1">
    <property type="entry name" value="SNRNA-ACTIVATING PROTEIN COMPLEX SUBUNIT 4"/>
    <property type="match status" value="1"/>
</dbReference>
<dbReference type="PROSITE" id="PS50090">
    <property type="entry name" value="MYB_LIKE"/>
    <property type="match status" value="4"/>
</dbReference>
<organism evidence="6 7">
    <name type="scientific">Actinomortierella ambigua</name>
    <dbReference type="NCBI Taxonomy" id="1343610"/>
    <lineage>
        <taxon>Eukaryota</taxon>
        <taxon>Fungi</taxon>
        <taxon>Fungi incertae sedis</taxon>
        <taxon>Mucoromycota</taxon>
        <taxon>Mortierellomycotina</taxon>
        <taxon>Mortierellomycetes</taxon>
        <taxon>Mortierellales</taxon>
        <taxon>Mortierellaceae</taxon>
        <taxon>Actinomortierella</taxon>
    </lineage>
</organism>
<gene>
    <name evidence="6" type="ORF">DFQ27_008376</name>
</gene>
<evidence type="ECO:0000256" key="4">
    <source>
        <dbReference type="ARBA" id="ARBA00023242"/>
    </source>
</evidence>
<evidence type="ECO:0000313" key="7">
    <source>
        <dbReference type="Proteomes" id="UP000807716"/>
    </source>
</evidence>
<evidence type="ECO:0000256" key="1">
    <source>
        <dbReference type="ARBA" id="ARBA00023015"/>
    </source>
</evidence>
<dbReference type="GO" id="GO:0000978">
    <property type="term" value="F:RNA polymerase II cis-regulatory region sequence-specific DNA binding"/>
    <property type="evidence" value="ECO:0007669"/>
    <property type="project" value="TreeGrafter"/>
</dbReference>
<name>A0A9P6QLR5_9FUNG</name>
<comment type="caution">
    <text evidence="6">The sequence shown here is derived from an EMBL/GenBank/DDBJ whole genome shotgun (WGS) entry which is preliminary data.</text>
</comment>
<dbReference type="EMBL" id="JAAAJB010000007">
    <property type="protein sequence ID" value="KAG0270361.1"/>
    <property type="molecule type" value="Genomic_DNA"/>
</dbReference>
<evidence type="ECO:0000259" key="5">
    <source>
        <dbReference type="PROSITE" id="PS50090"/>
    </source>
</evidence>
<keyword evidence="7" id="KW-1185">Reference proteome</keyword>
<protein>
    <recommendedName>
        <fullName evidence="5">Myb-like domain-containing protein</fullName>
    </recommendedName>
</protein>
<dbReference type="CDD" id="cd00167">
    <property type="entry name" value="SANT"/>
    <property type="match status" value="2"/>
</dbReference>
<keyword evidence="3" id="KW-0804">Transcription</keyword>
<dbReference type="GO" id="GO:0042795">
    <property type="term" value="P:snRNA transcription by RNA polymerase II"/>
    <property type="evidence" value="ECO:0007669"/>
    <property type="project" value="TreeGrafter"/>
</dbReference>
<dbReference type="GO" id="GO:0019185">
    <property type="term" value="C:snRNA-activating protein complex"/>
    <property type="evidence" value="ECO:0007669"/>
    <property type="project" value="TreeGrafter"/>
</dbReference>
<dbReference type="InterPro" id="IPR001005">
    <property type="entry name" value="SANT/Myb"/>
</dbReference>
<feature type="domain" description="Myb-like" evidence="5">
    <location>
        <begin position="270"/>
        <end position="334"/>
    </location>
</feature>
<keyword evidence="4" id="KW-0539">Nucleus</keyword>
<feature type="domain" description="Myb-like" evidence="5">
    <location>
        <begin position="365"/>
        <end position="417"/>
    </location>
</feature>
<evidence type="ECO:0000256" key="2">
    <source>
        <dbReference type="ARBA" id="ARBA00023125"/>
    </source>
</evidence>
<keyword evidence="2" id="KW-0238">DNA-binding</keyword>
<proteinExistence type="predicted"/>
<dbReference type="PANTHER" id="PTHR46621">
    <property type="entry name" value="SNRNA-ACTIVATING PROTEIN COMPLEX SUBUNIT 4"/>
    <property type="match status" value="1"/>
</dbReference>
<evidence type="ECO:0000256" key="3">
    <source>
        <dbReference type="ARBA" id="ARBA00023163"/>
    </source>
</evidence>
<dbReference type="Proteomes" id="UP000807716">
    <property type="component" value="Unassembled WGS sequence"/>
</dbReference>
<sequence>MSGTGIFKKITCRDPVLSSSQSCSSCSYGSGNNGSLNTGPPADRQDDTLAAIPTGDKQQAAAATQPSHTHVASFRILAKARNNAPWTPQDDRRLVALRVQGCTWGTIASILSRHRTACSRRYDQLSMNGWPSDVVECDSTGQINPMFAEHSENRELLFRLVNQGTSWKQIGYVFGLKANVCQIQWRRLRRQMDHCSADKPAAFDDQLEAGSLDRRRSISSSTSSSRSRTGFQLALTQAVQDYGPDQWETISQQVFDGKFSPAWLRYQYVRHEQERTKWTKLEDQQLLSAVRAMIEPSIIGQCSDLTLSQWEIIASGLGGQRAVDECRKRWRKLRLTNPSHNNTCMASPTQKHADQKTKTDKYMVWTDEASARLKSLVPTCTKDEHGKRLIDWLKVEDGMKPLGYTKSQCKARWNRMIKISSLMSTSPVMAVTSMTTTTTSTATVAATVAVPSLSSSLGRALGRPWEQQEIEALLRGVADLGDGAWARIQRKHLPNRLDKGIQGKWNGIMRKLWRESFVNLTSIEHEAERTYGPVARRDLELIAVKWPHLISKAEKKHSLEKK</sequence>
<dbReference type="SUPFAM" id="SSF46689">
    <property type="entry name" value="Homeodomain-like"/>
    <property type="match status" value="2"/>
</dbReference>
<dbReference type="SMART" id="SM00717">
    <property type="entry name" value="SANT"/>
    <property type="match status" value="4"/>
</dbReference>
<dbReference type="InterPro" id="IPR009057">
    <property type="entry name" value="Homeodomain-like_sf"/>
</dbReference>
<dbReference type="Gene3D" id="1.10.10.60">
    <property type="entry name" value="Homeodomain-like"/>
    <property type="match status" value="2"/>
</dbReference>
<dbReference type="GO" id="GO:0001006">
    <property type="term" value="F:RNA polymerase III type 3 promoter sequence-specific DNA binding"/>
    <property type="evidence" value="ECO:0007669"/>
    <property type="project" value="TreeGrafter"/>
</dbReference>
<accession>A0A9P6QLR5</accession>
<reference evidence="6" key="1">
    <citation type="journal article" date="2020" name="Fungal Divers.">
        <title>Resolving the Mortierellaceae phylogeny through synthesis of multi-gene phylogenetics and phylogenomics.</title>
        <authorList>
            <person name="Vandepol N."/>
            <person name="Liber J."/>
            <person name="Desiro A."/>
            <person name="Na H."/>
            <person name="Kennedy M."/>
            <person name="Barry K."/>
            <person name="Grigoriev I.V."/>
            <person name="Miller A.N."/>
            <person name="O'Donnell K."/>
            <person name="Stajich J.E."/>
            <person name="Bonito G."/>
        </authorList>
    </citation>
    <scope>NUCLEOTIDE SEQUENCE</scope>
    <source>
        <strain evidence="6">BC1065</strain>
    </source>
</reference>